<comment type="similarity">
    <text evidence="2">Belongs to the MgtC/SapB family.</text>
</comment>
<feature type="transmembrane region" description="Helical" evidence="7">
    <location>
        <begin position="41"/>
        <end position="59"/>
    </location>
</feature>
<keyword evidence="6 7" id="KW-0472">Membrane</keyword>
<evidence type="ECO:0000313" key="10">
    <source>
        <dbReference type="Proteomes" id="UP000281708"/>
    </source>
</evidence>
<feature type="domain" description="MgtC/SapB/SrpB/YhiD N-terminal" evidence="8">
    <location>
        <begin position="20"/>
        <end position="146"/>
    </location>
</feature>
<dbReference type="PANTHER" id="PTHR33778:SF1">
    <property type="entry name" value="MAGNESIUM TRANSPORTER YHID-RELATED"/>
    <property type="match status" value="1"/>
</dbReference>
<feature type="transmembrane region" description="Helical" evidence="7">
    <location>
        <begin position="13"/>
        <end position="32"/>
    </location>
</feature>
<sequence length="236" mass="24217">MSLLDLLSGPGQGVIQAVELVVAFGLSALVGLEREVRGKSAGLRTQTIVGTSSALILLVSKYGFGDVLSDHVVLDPSRVAAQIVSGVGFLGAGLIITRQGAVRGLTTAAAVWEVAAIGMAAGAGLVLLAVVVTVLHFVIVLVFGPLVARLPGRLRRSLHLHVTYQDSRGVLRRLLAECSHRGWTLTALASEPPTLGGADTVGVMLTLTGRDLSGAVSTLGAVDGVTGVEVVDEESE</sequence>
<reference evidence="9 10" key="1">
    <citation type="submission" date="2018-10" db="EMBL/GenBank/DDBJ databases">
        <title>Marmoricola sp. 4Q3S-7 whole genome shotgun sequence.</title>
        <authorList>
            <person name="Li F."/>
        </authorList>
    </citation>
    <scope>NUCLEOTIDE SEQUENCE [LARGE SCALE GENOMIC DNA]</scope>
    <source>
        <strain evidence="9 10">4Q3S-7</strain>
    </source>
</reference>
<organism evidence="9 10">
    <name type="scientific">Nocardioides mangrovicus</name>
    <dbReference type="NCBI Taxonomy" id="2478913"/>
    <lineage>
        <taxon>Bacteria</taxon>
        <taxon>Bacillati</taxon>
        <taxon>Actinomycetota</taxon>
        <taxon>Actinomycetes</taxon>
        <taxon>Propionibacteriales</taxon>
        <taxon>Nocardioidaceae</taxon>
        <taxon>Nocardioides</taxon>
    </lineage>
</organism>
<evidence type="ECO:0000256" key="7">
    <source>
        <dbReference type="SAM" id="Phobius"/>
    </source>
</evidence>
<accession>A0A3L8NY02</accession>
<dbReference type="PRINTS" id="PR01837">
    <property type="entry name" value="MGTCSAPBPROT"/>
</dbReference>
<feature type="transmembrane region" description="Helical" evidence="7">
    <location>
        <begin position="79"/>
        <end position="97"/>
    </location>
</feature>
<dbReference type="InterPro" id="IPR003416">
    <property type="entry name" value="MgtC/SapB/SrpB/YhiD_fam"/>
</dbReference>
<keyword evidence="10" id="KW-1185">Reference proteome</keyword>
<evidence type="ECO:0000256" key="4">
    <source>
        <dbReference type="ARBA" id="ARBA00022692"/>
    </source>
</evidence>
<name>A0A3L8NY02_9ACTN</name>
<dbReference type="OrthoDB" id="9811198at2"/>
<comment type="subcellular location">
    <subcellularLocation>
        <location evidence="1">Cell membrane</location>
        <topology evidence="1">Multi-pass membrane protein</topology>
    </subcellularLocation>
</comment>
<dbReference type="Proteomes" id="UP000281708">
    <property type="component" value="Unassembled WGS sequence"/>
</dbReference>
<evidence type="ECO:0000313" key="9">
    <source>
        <dbReference type="EMBL" id="RLV48020.1"/>
    </source>
</evidence>
<dbReference type="InterPro" id="IPR049177">
    <property type="entry name" value="MgtC_SapB_SrpB_YhiD_N"/>
</dbReference>
<feature type="transmembrane region" description="Helical" evidence="7">
    <location>
        <begin position="127"/>
        <end position="148"/>
    </location>
</feature>
<keyword evidence="3" id="KW-1003">Cell membrane</keyword>
<protein>
    <submittedName>
        <fullName evidence="9">MgtC/SapB family protein</fullName>
    </submittedName>
</protein>
<gene>
    <name evidence="9" type="ORF">D9V37_18145</name>
</gene>
<evidence type="ECO:0000256" key="1">
    <source>
        <dbReference type="ARBA" id="ARBA00004651"/>
    </source>
</evidence>
<dbReference type="Pfam" id="PF02308">
    <property type="entry name" value="MgtC"/>
    <property type="match status" value="1"/>
</dbReference>
<comment type="caution">
    <text evidence="9">The sequence shown here is derived from an EMBL/GenBank/DDBJ whole genome shotgun (WGS) entry which is preliminary data.</text>
</comment>
<keyword evidence="5 7" id="KW-1133">Transmembrane helix</keyword>
<evidence type="ECO:0000256" key="2">
    <source>
        <dbReference type="ARBA" id="ARBA00009298"/>
    </source>
</evidence>
<evidence type="ECO:0000256" key="6">
    <source>
        <dbReference type="ARBA" id="ARBA00023136"/>
    </source>
</evidence>
<keyword evidence="4 7" id="KW-0812">Transmembrane</keyword>
<evidence type="ECO:0000256" key="3">
    <source>
        <dbReference type="ARBA" id="ARBA00022475"/>
    </source>
</evidence>
<dbReference type="RefSeq" id="WP_121807526.1">
    <property type="nucleotide sequence ID" value="NZ_RDBE01000010.1"/>
</dbReference>
<dbReference type="AlphaFoldDB" id="A0A3L8NY02"/>
<proteinExistence type="inferred from homology"/>
<dbReference type="EMBL" id="RDBE01000010">
    <property type="protein sequence ID" value="RLV48020.1"/>
    <property type="molecule type" value="Genomic_DNA"/>
</dbReference>
<dbReference type="PANTHER" id="PTHR33778">
    <property type="entry name" value="PROTEIN MGTC"/>
    <property type="match status" value="1"/>
</dbReference>
<evidence type="ECO:0000259" key="8">
    <source>
        <dbReference type="Pfam" id="PF02308"/>
    </source>
</evidence>
<dbReference type="GO" id="GO:0005886">
    <property type="term" value="C:plasma membrane"/>
    <property type="evidence" value="ECO:0007669"/>
    <property type="project" value="UniProtKB-SubCell"/>
</dbReference>
<evidence type="ECO:0000256" key="5">
    <source>
        <dbReference type="ARBA" id="ARBA00022989"/>
    </source>
</evidence>